<dbReference type="AlphaFoldDB" id="A0AAW0D1T6"/>
<proteinExistence type="predicted"/>
<reference evidence="1 2" key="1">
    <citation type="journal article" date="2024" name="J Genomics">
        <title>Draft genome sequencing and assembly of Favolaschia claudopus CIRM-BRFM 2984 isolated from oak limbs.</title>
        <authorList>
            <person name="Navarro D."/>
            <person name="Drula E."/>
            <person name="Chaduli D."/>
            <person name="Cazenave R."/>
            <person name="Ahrendt S."/>
            <person name="Wang J."/>
            <person name="Lipzen A."/>
            <person name="Daum C."/>
            <person name="Barry K."/>
            <person name="Grigoriev I.V."/>
            <person name="Favel A."/>
            <person name="Rosso M.N."/>
            <person name="Martin F."/>
        </authorList>
    </citation>
    <scope>NUCLEOTIDE SEQUENCE [LARGE SCALE GENOMIC DNA]</scope>
    <source>
        <strain evidence="1 2">CIRM-BRFM 2984</strain>
    </source>
</reference>
<evidence type="ECO:0000313" key="1">
    <source>
        <dbReference type="EMBL" id="KAK7044928.1"/>
    </source>
</evidence>
<dbReference type="EMBL" id="JAWWNJ010000011">
    <property type="protein sequence ID" value="KAK7044928.1"/>
    <property type="molecule type" value="Genomic_DNA"/>
</dbReference>
<keyword evidence="2" id="KW-1185">Reference proteome</keyword>
<dbReference type="Proteomes" id="UP001362999">
    <property type="component" value="Unassembled WGS sequence"/>
</dbReference>
<organism evidence="1 2">
    <name type="scientific">Favolaschia claudopus</name>
    <dbReference type="NCBI Taxonomy" id="2862362"/>
    <lineage>
        <taxon>Eukaryota</taxon>
        <taxon>Fungi</taxon>
        <taxon>Dikarya</taxon>
        <taxon>Basidiomycota</taxon>
        <taxon>Agaricomycotina</taxon>
        <taxon>Agaricomycetes</taxon>
        <taxon>Agaricomycetidae</taxon>
        <taxon>Agaricales</taxon>
        <taxon>Marasmiineae</taxon>
        <taxon>Mycenaceae</taxon>
        <taxon>Favolaschia</taxon>
    </lineage>
</organism>
<name>A0AAW0D1T6_9AGAR</name>
<accession>A0AAW0D1T6</accession>
<protein>
    <submittedName>
        <fullName evidence="1">Uncharacterized protein</fullName>
    </submittedName>
</protein>
<evidence type="ECO:0000313" key="2">
    <source>
        <dbReference type="Proteomes" id="UP001362999"/>
    </source>
</evidence>
<gene>
    <name evidence="1" type="ORF">R3P38DRAFT_2609283</name>
</gene>
<feature type="non-terminal residue" evidence="1">
    <location>
        <position position="739"/>
    </location>
</feature>
<comment type="caution">
    <text evidence="1">The sequence shown here is derived from an EMBL/GenBank/DDBJ whole genome shotgun (WGS) entry which is preliminary data.</text>
</comment>
<sequence>MLTFAAAKVQAGLAMLREMDNMDSVQEASGALSIIVSLYLDEPDPPLDSRYRSTVECLALLEREPELHQLLKQAHVDGSYHLVRNSDFILRPDAIFPPRAQNYLAQVKDLIAAFIAAESPITHWKSELAATDTTIDTHLESLDLPGIGTLPLMILQDLGSFIRDPVLSSRVDNLFVRGKNTVLVNTSGSGKTRLTFEGLCHNWGLYFTVVSRGVQDLGSYDLASVINRLDSDLSLSEISSSPEGLRRLEENHNLAERLISRALLARLLVFRLFLKIAKDRGGITDEHKRRWLLLQLSPSLGSVPDIFHTLAAFLDDFNPGRKIAEMLVDIQELLELGGDFHLFLVLDEGQVTARKFGGAFDPEPGKHPLLLKVVESWEKHFSVGLMSWIVAGTDVPNRIFEAPKYLDLVRWTSDTGSFDDKAVHEQYLRRFLPPAYLDTASGKAFLHRAWTWTRGRHRHTASMLMQILVWYFQQPHTVLDNYIEKTAYFRPTDGKKWIDIERDQDWVKPKDVSSLNFRTHLYSSLQHVNVRHIVRNVVYHHLAANHPVPLFKKDMIGIVSSGFGRFVDGAMENIAFDESIPIVGSTVWMTEQPTRSTSERGKPFDSYLKCIKQYPPASSKAFASCLAFHFSRAFASNPTLSEIFTFADPVPVWAKQSAELVELHGRPGELRYSVASGDNSTGVLATSASSLDDLVSWLEHSNPDRTPFCVPQNPASPDLVFYLKLEDGSYLSILMRVSA</sequence>